<evidence type="ECO:0000256" key="5">
    <source>
        <dbReference type="ARBA" id="ARBA00022842"/>
    </source>
</evidence>
<dbReference type="GO" id="GO:0010945">
    <property type="term" value="F:coenzyme A diphosphatase activity"/>
    <property type="evidence" value="ECO:0007669"/>
    <property type="project" value="InterPro"/>
</dbReference>
<evidence type="ECO:0000259" key="7">
    <source>
        <dbReference type="PROSITE" id="PS51462"/>
    </source>
</evidence>
<keyword evidence="9" id="KW-1185">Reference proteome</keyword>
<dbReference type="PROSITE" id="PS51462">
    <property type="entry name" value="NUDIX"/>
    <property type="match status" value="1"/>
</dbReference>
<evidence type="ECO:0000313" key="9">
    <source>
        <dbReference type="Proteomes" id="UP001201163"/>
    </source>
</evidence>
<dbReference type="PANTHER" id="PTHR12992:SF24">
    <property type="entry name" value="PEROXISOMAL COENZYME A DIPHOSPHATASE NUDT7"/>
    <property type="match status" value="1"/>
</dbReference>
<keyword evidence="3" id="KW-0479">Metal-binding</keyword>
<dbReference type="Proteomes" id="UP001201163">
    <property type="component" value="Unassembled WGS sequence"/>
</dbReference>
<dbReference type="SUPFAM" id="SSF55811">
    <property type="entry name" value="Nudix"/>
    <property type="match status" value="1"/>
</dbReference>
<comment type="cofactor">
    <cofactor evidence="1">
        <name>Mn(2+)</name>
        <dbReference type="ChEBI" id="CHEBI:29035"/>
    </cofactor>
</comment>
<sequence>MLRTFTTTAATSSVLPPPNLTAALSSPFTRTSLTAIRAALTRSTLDDPLTAANPREKHAAVLIPLCNVDNKPSILLELRGKLRTHSGEISFPGGRVDNMDKTFLAAALRETREEVGIVPDQVEILGQVGPPQLSLGGLRVWPYVGFIHATPQSRLREANDDPEAPLPSLQMESLVLSQAEVATAFHLPLAAAVSPARLRPHQFRGGEPYWAIDVSDLVQSPGEGLHVWGLTGWYLFLFMKALKIYQ</sequence>
<feature type="domain" description="Nudix hydrolase" evidence="7">
    <location>
        <begin position="56"/>
        <end position="213"/>
    </location>
</feature>
<gene>
    <name evidence="8" type="ORF">EDB92DRAFT_1932342</name>
</gene>
<evidence type="ECO:0000256" key="4">
    <source>
        <dbReference type="ARBA" id="ARBA00022801"/>
    </source>
</evidence>
<evidence type="ECO:0000313" key="8">
    <source>
        <dbReference type="EMBL" id="KAH9000301.1"/>
    </source>
</evidence>
<proteinExistence type="predicted"/>
<dbReference type="InterPro" id="IPR000086">
    <property type="entry name" value="NUDIX_hydrolase_dom"/>
</dbReference>
<dbReference type="Pfam" id="PF00293">
    <property type="entry name" value="NUDIX"/>
    <property type="match status" value="1"/>
</dbReference>
<evidence type="ECO:0000256" key="6">
    <source>
        <dbReference type="ARBA" id="ARBA00023211"/>
    </source>
</evidence>
<dbReference type="InterPro" id="IPR015797">
    <property type="entry name" value="NUDIX_hydrolase-like_dom_sf"/>
</dbReference>
<dbReference type="InterPro" id="IPR045121">
    <property type="entry name" value="CoAse"/>
</dbReference>
<comment type="cofactor">
    <cofactor evidence="2">
        <name>Mg(2+)</name>
        <dbReference type="ChEBI" id="CHEBI:18420"/>
    </cofactor>
</comment>
<dbReference type="CDD" id="cd03426">
    <property type="entry name" value="NUDIX_CoAse_Nudt7"/>
    <property type="match status" value="1"/>
</dbReference>
<evidence type="ECO:0000256" key="1">
    <source>
        <dbReference type="ARBA" id="ARBA00001936"/>
    </source>
</evidence>
<dbReference type="GO" id="GO:0046872">
    <property type="term" value="F:metal ion binding"/>
    <property type="evidence" value="ECO:0007669"/>
    <property type="project" value="UniProtKB-KW"/>
</dbReference>
<keyword evidence="6" id="KW-0464">Manganese</keyword>
<dbReference type="AlphaFoldDB" id="A0AAD4QCK4"/>
<keyword evidence="4 8" id="KW-0378">Hydrolase</keyword>
<protein>
    <submittedName>
        <fullName evidence="8">NUDIX hydrolase domain-like protein</fullName>
    </submittedName>
</protein>
<dbReference type="EMBL" id="JAKELL010000002">
    <property type="protein sequence ID" value="KAH9000301.1"/>
    <property type="molecule type" value="Genomic_DNA"/>
</dbReference>
<keyword evidence="5" id="KW-0460">Magnesium</keyword>
<dbReference type="GO" id="GO:0015938">
    <property type="term" value="P:coenzyme A catabolic process"/>
    <property type="evidence" value="ECO:0007669"/>
    <property type="project" value="TreeGrafter"/>
</dbReference>
<accession>A0AAD4QCK4</accession>
<dbReference type="PANTHER" id="PTHR12992">
    <property type="entry name" value="NUDIX HYDROLASE"/>
    <property type="match status" value="1"/>
</dbReference>
<evidence type="ECO:0000256" key="2">
    <source>
        <dbReference type="ARBA" id="ARBA00001946"/>
    </source>
</evidence>
<dbReference type="Gene3D" id="3.90.79.10">
    <property type="entry name" value="Nucleoside Triphosphate Pyrophosphohydrolase"/>
    <property type="match status" value="1"/>
</dbReference>
<comment type="caution">
    <text evidence="8">The sequence shown here is derived from an EMBL/GenBank/DDBJ whole genome shotgun (WGS) entry which is preliminary data.</text>
</comment>
<name>A0AAD4QCK4_9AGAM</name>
<organism evidence="8 9">
    <name type="scientific">Lactarius akahatsu</name>
    <dbReference type="NCBI Taxonomy" id="416441"/>
    <lineage>
        <taxon>Eukaryota</taxon>
        <taxon>Fungi</taxon>
        <taxon>Dikarya</taxon>
        <taxon>Basidiomycota</taxon>
        <taxon>Agaricomycotina</taxon>
        <taxon>Agaricomycetes</taxon>
        <taxon>Russulales</taxon>
        <taxon>Russulaceae</taxon>
        <taxon>Lactarius</taxon>
    </lineage>
</organism>
<reference evidence="8" key="1">
    <citation type="submission" date="2022-01" db="EMBL/GenBank/DDBJ databases">
        <title>Comparative genomics reveals a dynamic genome evolution in the ectomycorrhizal milk-cap (Lactarius) mushrooms.</title>
        <authorList>
            <consortium name="DOE Joint Genome Institute"/>
            <person name="Lebreton A."/>
            <person name="Tang N."/>
            <person name="Kuo A."/>
            <person name="LaButti K."/>
            <person name="Drula E."/>
            <person name="Barry K."/>
            <person name="Clum A."/>
            <person name="Lipzen A."/>
            <person name="Mousain D."/>
            <person name="Ng V."/>
            <person name="Wang R."/>
            <person name="Wang X."/>
            <person name="Dai Y."/>
            <person name="Henrissat B."/>
            <person name="Grigoriev I.V."/>
            <person name="Guerin-Laguette A."/>
            <person name="Yu F."/>
            <person name="Martin F.M."/>
        </authorList>
    </citation>
    <scope>NUCLEOTIDE SEQUENCE</scope>
    <source>
        <strain evidence="8">QP</strain>
    </source>
</reference>
<evidence type="ECO:0000256" key="3">
    <source>
        <dbReference type="ARBA" id="ARBA00022723"/>
    </source>
</evidence>